<dbReference type="SUPFAM" id="SSF56672">
    <property type="entry name" value="DNA/RNA polymerases"/>
    <property type="match status" value="1"/>
</dbReference>
<dbReference type="CDD" id="cd03487">
    <property type="entry name" value="RT_Bac_retron_II"/>
    <property type="match status" value="1"/>
</dbReference>
<keyword evidence="3" id="KW-0548">Nucleotidyltransferase</keyword>
<dbReference type="EC" id="2.7.7.49" evidence="1"/>
<sequence>MGFFSWIWRLLGFAPRRNVSRLDTGDEDVVQEVVDLSGDPFKEHHRRRALRDGRLLPKRRQHTFWGSRKRYLSKEEADRLFSDTMRTCDRKIRDLLPDEEQLARYGLPPWRTEEDLARALGLTLKQLTFYALHRERERFCHYVSYARPKRNGGERIIMAPKRRLKELQRKLVDDLVRHLPVSEHAHGFREGRSVKTNAEPHVRKTVVVKFDLKDFFPSVHVGRVRGYLISLGYGYPVATSMAVLMTEAERQPVEIDGERYFVPVTSRYCVQGAPTSPGICNAILLKLDRRLAGLARSLEFAYTRYADDLTFSGNDVGAVERLRKSVQRIVHDEGFRVNSEKTRVMKRGACQRVTGVVVNDGVGLSRKERRRLRAMAHQLRQSANGEESKAARLRGKIAYLRMLNPTQAGAIERHWSNRG</sequence>
<evidence type="ECO:0000313" key="12">
    <source>
        <dbReference type="Proteomes" id="UP000317093"/>
    </source>
</evidence>
<comment type="similarity">
    <text evidence="8">Belongs to the bacterial reverse transcriptase family.</text>
</comment>
<dbReference type="InterPro" id="IPR043502">
    <property type="entry name" value="DNA/RNA_pol_sf"/>
</dbReference>
<evidence type="ECO:0000256" key="8">
    <source>
        <dbReference type="ARBA" id="ARBA00034120"/>
    </source>
</evidence>
<dbReference type="InterPro" id="IPR000477">
    <property type="entry name" value="RT_dom"/>
</dbReference>
<reference evidence="11 12" key="1">
    <citation type="submission" date="2019-02" db="EMBL/GenBank/DDBJ databases">
        <title>Deep-cultivation of Planctomycetes and their phenomic and genomic characterization uncovers novel biology.</title>
        <authorList>
            <person name="Wiegand S."/>
            <person name="Jogler M."/>
            <person name="Boedeker C."/>
            <person name="Pinto D."/>
            <person name="Vollmers J."/>
            <person name="Rivas-Marin E."/>
            <person name="Kohn T."/>
            <person name="Peeters S.H."/>
            <person name="Heuer A."/>
            <person name="Rast P."/>
            <person name="Oberbeckmann S."/>
            <person name="Bunk B."/>
            <person name="Jeske O."/>
            <person name="Meyerdierks A."/>
            <person name="Storesund J.E."/>
            <person name="Kallscheuer N."/>
            <person name="Luecker S."/>
            <person name="Lage O.M."/>
            <person name="Pohl T."/>
            <person name="Merkel B.J."/>
            <person name="Hornburger P."/>
            <person name="Mueller R.-W."/>
            <person name="Bruemmer F."/>
            <person name="Labrenz M."/>
            <person name="Spormann A.M."/>
            <person name="Op den Camp H."/>
            <person name="Overmann J."/>
            <person name="Amann R."/>
            <person name="Jetten M.S.M."/>
            <person name="Mascher T."/>
            <person name="Medema M.H."/>
            <person name="Devos D.P."/>
            <person name="Kaster A.-K."/>
            <person name="Ovreas L."/>
            <person name="Rohde M."/>
            <person name="Galperin M.Y."/>
            <person name="Jogler C."/>
        </authorList>
    </citation>
    <scope>NUCLEOTIDE SEQUENCE [LARGE SCALE GENOMIC DNA]</scope>
    <source>
        <strain evidence="11 12">Pan216</strain>
    </source>
</reference>
<evidence type="ECO:0000256" key="4">
    <source>
        <dbReference type="ARBA" id="ARBA00022723"/>
    </source>
</evidence>
<dbReference type="PANTHER" id="PTHR34047:SF7">
    <property type="entry name" value="RNA-DIRECTED DNA POLYMERASE"/>
    <property type="match status" value="1"/>
</dbReference>
<evidence type="ECO:0000256" key="1">
    <source>
        <dbReference type="ARBA" id="ARBA00012493"/>
    </source>
</evidence>
<keyword evidence="12" id="KW-1185">Reference proteome</keyword>
<protein>
    <recommendedName>
        <fullName evidence="1">RNA-directed DNA polymerase</fullName>
        <ecNumber evidence="1">2.7.7.49</ecNumber>
    </recommendedName>
</protein>
<dbReference type="KEGG" id="knv:Pan216_36900"/>
<comment type="catalytic activity">
    <reaction evidence="9">
        <text>DNA(n) + a 2'-deoxyribonucleoside 5'-triphosphate = DNA(n+1) + diphosphate</text>
        <dbReference type="Rhea" id="RHEA:22508"/>
        <dbReference type="Rhea" id="RHEA-COMP:17339"/>
        <dbReference type="Rhea" id="RHEA-COMP:17340"/>
        <dbReference type="ChEBI" id="CHEBI:33019"/>
        <dbReference type="ChEBI" id="CHEBI:61560"/>
        <dbReference type="ChEBI" id="CHEBI:173112"/>
        <dbReference type="EC" id="2.7.7.49"/>
    </reaction>
</comment>
<accession>A0A518B762</accession>
<organism evidence="11 12">
    <name type="scientific">Kolteria novifilia</name>
    <dbReference type="NCBI Taxonomy" id="2527975"/>
    <lineage>
        <taxon>Bacteria</taxon>
        <taxon>Pseudomonadati</taxon>
        <taxon>Planctomycetota</taxon>
        <taxon>Planctomycetia</taxon>
        <taxon>Kolteriales</taxon>
        <taxon>Kolteriaceae</taxon>
        <taxon>Kolteria</taxon>
    </lineage>
</organism>
<keyword evidence="5" id="KW-0460">Magnesium</keyword>
<evidence type="ECO:0000256" key="6">
    <source>
        <dbReference type="ARBA" id="ARBA00022918"/>
    </source>
</evidence>
<keyword evidence="4" id="KW-0479">Metal-binding</keyword>
<dbReference type="InterPro" id="IPR051083">
    <property type="entry name" value="GrpII_Intron_Splice-Mob/Def"/>
</dbReference>
<evidence type="ECO:0000259" key="10">
    <source>
        <dbReference type="PROSITE" id="PS50878"/>
    </source>
</evidence>
<evidence type="ECO:0000256" key="3">
    <source>
        <dbReference type="ARBA" id="ARBA00022695"/>
    </source>
</evidence>
<evidence type="ECO:0000256" key="9">
    <source>
        <dbReference type="ARBA" id="ARBA00048173"/>
    </source>
</evidence>
<dbReference type="EMBL" id="CP036279">
    <property type="protein sequence ID" value="QDU62819.1"/>
    <property type="molecule type" value="Genomic_DNA"/>
</dbReference>
<dbReference type="GO" id="GO:0051607">
    <property type="term" value="P:defense response to virus"/>
    <property type="evidence" value="ECO:0007669"/>
    <property type="project" value="UniProtKB-KW"/>
</dbReference>
<gene>
    <name evidence="11" type="ORF">Pan216_36900</name>
</gene>
<dbReference type="GO" id="GO:0003723">
    <property type="term" value="F:RNA binding"/>
    <property type="evidence" value="ECO:0007669"/>
    <property type="project" value="InterPro"/>
</dbReference>
<dbReference type="OrthoDB" id="9788687at2"/>
<keyword evidence="2" id="KW-0808">Transferase</keyword>
<dbReference type="PRINTS" id="PR00866">
    <property type="entry name" value="RNADNAPOLMS"/>
</dbReference>
<dbReference type="Pfam" id="PF00078">
    <property type="entry name" value="RVT_1"/>
    <property type="match status" value="1"/>
</dbReference>
<feature type="domain" description="Reverse transcriptase" evidence="10">
    <location>
        <begin position="128"/>
        <end position="358"/>
    </location>
</feature>
<dbReference type="GO" id="GO:0003964">
    <property type="term" value="F:RNA-directed DNA polymerase activity"/>
    <property type="evidence" value="ECO:0007669"/>
    <property type="project" value="UniProtKB-KW"/>
</dbReference>
<dbReference type="Proteomes" id="UP000317093">
    <property type="component" value="Chromosome"/>
</dbReference>
<dbReference type="GO" id="GO:0046872">
    <property type="term" value="F:metal ion binding"/>
    <property type="evidence" value="ECO:0007669"/>
    <property type="project" value="UniProtKB-KW"/>
</dbReference>
<keyword evidence="6 11" id="KW-0695">RNA-directed DNA polymerase</keyword>
<evidence type="ECO:0000256" key="5">
    <source>
        <dbReference type="ARBA" id="ARBA00022842"/>
    </source>
</evidence>
<proteinExistence type="inferred from homology"/>
<evidence type="ECO:0000256" key="7">
    <source>
        <dbReference type="ARBA" id="ARBA00023118"/>
    </source>
</evidence>
<dbReference type="PANTHER" id="PTHR34047">
    <property type="entry name" value="NUCLEAR INTRON MATURASE 1, MITOCHONDRIAL-RELATED"/>
    <property type="match status" value="1"/>
</dbReference>
<dbReference type="RefSeq" id="WP_145259829.1">
    <property type="nucleotide sequence ID" value="NZ_CP036279.1"/>
</dbReference>
<dbReference type="AlphaFoldDB" id="A0A518B762"/>
<dbReference type="InterPro" id="IPR000123">
    <property type="entry name" value="Reverse_transcriptase_msDNA"/>
</dbReference>
<evidence type="ECO:0000256" key="2">
    <source>
        <dbReference type="ARBA" id="ARBA00022679"/>
    </source>
</evidence>
<evidence type="ECO:0000313" key="11">
    <source>
        <dbReference type="EMBL" id="QDU62819.1"/>
    </source>
</evidence>
<dbReference type="PROSITE" id="PS50878">
    <property type="entry name" value="RT_POL"/>
    <property type="match status" value="1"/>
</dbReference>
<name>A0A518B762_9BACT</name>
<keyword evidence="7" id="KW-0051">Antiviral defense</keyword>